<feature type="domain" description="HTH merR-type" evidence="5">
    <location>
        <begin position="8"/>
        <end position="77"/>
    </location>
</feature>
<evidence type="ECO:0000313" key="7">
    <source>
        <dbReference type="Proteomes" id="UP001234495"/>
    </source>
</evidence>
<dbReference type="PANTHER" id="PTHR30204">
    <property type="entry name" value="REDOX-CYCLING DRUG-SENSING TRANSCRIPTIONAL ACTIVATOR SOXR"/>
    <property type="match status" value="1"/>
</dbReference>
<name>A0ABT9ZIX7_9BACI</name>
<dbReference type="Gene3D" id="1.10.1660.10">
    <property type="match status" value="1"/>
</dbReference>
<dbReference type="InterPro" id="IPR000551">
    <property type="entry name" value="MerR-type_HTH_dom"/>
</dbReference>
<dbReference type="SUPFAM" id="SSF46955">
    <property type="entry name" value="Putative DNA-binding domain"/>
    <property type="match status" value="1"/>
</dbReference>
<keyword evidence="3 6" id="KW-0238">DNA-binding</keyword>
<gene>
    <name evidence="6" type="ORF">J2S19_003144</name>
</gene>
<dbReference type="GO" id="GO:0003677">
    <property type="term" value="F:DNA binding"/>
    <property type="evidence" value="ECO:0007669"/>
    <property type="project" value="UniProtKB-KW"/>
</dbReference>
<dbReference type="CDD" id="cd01104">
    <property type="entry name" value="HTH_MlrA-CarA"/>
    <property type="match status" value="1"/>
</dbReference>
<evidence type="ECO:0000256" key="4">
    <source>
        <dbReference type="ARBA" id="ARBA00023163"/>
    </source>
</evidence>
<dbReference type="PROSITE" id="PS50937">
    <property type="entry name" value="HTH_MERR_2"/>
    <property type="match status" value="1"/>
</dbReference>
<dbReference type="InterPro" id="IPR009061">
    <property type="entry name" value="DNA-bd_dom_put_sf"/>
</dbReference>
<dbReference type="EMBL" id="JAUSUD010000015">
    <property type="protein sequence ID" value="MDQ0231859.1"/>
    <property type="molecule type" value="Genomic_DNA"/>
</dbReference>
<evidence type="ECO:0000259" key="5">
    <source>
        <dbReference type="PROSITE" id="PS50937"/>
    </source>
</evidence>
<dbReference type="SMART" id="SM00422">
    <property type="entry name" value="HTH_MERR"/>
    <property type="match status" value="1"/>
</dbReference>
<sequence length="291" mass="33312">MREIDMMTYSIQQVAKMTGLSKQVIRKWEDRYGIISPERLENGYRIYREDEVTLLKEIIALTNAGHSVKQAAILVKQKGAKTRAKEKNPLLESLIKAGQTANEMAIQQILDKAQYQYGLAVLIDELIEPFLSQIHRLSYEKIWDDYQVTISYQIVRDFLATIRRRYPIDNYAPFIIGSCLPNEHNEIPVQLFLLRAMLLGYQTKMLGASPSRYAIETAAQLNHPKLMFIYGRVLENNLAQLKKLDTLAQTLPQTTFYLFVEGSNLAPLNLNSLKPVQSTKDIFASLPQNKS</sequence>
<evidence type="ECO:0000313" key="6">
    <source>
        <dbReference type="EMBL" id="MDQ0231859.1"/>
    </source>
</evidence>
<evidence type="ECO:0000256" key="2">
    <source>
        <dbReference type="ARBA" id="ARBA00023015"/>
    </source>
</evidence>
<accession>A0ABT9ZIX7</accession>
<comment type="caution">
    <text evidence="6">The sequence shown here is derived from an EMBL/GenBank/DDBJ whole genome shotgun (WGS) entry which is preliminary data.</text>
</comment>
<keyword evidence="1" id="KW-0678">Repressor</keyword>
<dbReference type="InterPro" id="IPR047057">
    <property type="entry name" value="MerR_fam"/>
</dbReference>
<keyword evidence="2" id="KW-0805">Transcription regulation</keyword>
<evidence type="ECO:0000256" key="3">
    <source>
        <dbReference type="ARBA" id="ARBA00023125"/>
    </source>
</evidence>
<dbReference type="Pfam" id="PF13411">
    <property type="entry name" value="MerR_1"/>
    <property type="match status" value="1"/>
</dbReference>
<keyword evidence="7" id="KW-1185">Reference proteome</keyword>
<keyword evidence="4" id="KW-0804">Transcription</keyword>
<organism evidence="6 7">
    <name type="scientific">Metabacillus malikii</name>
    <dbReference type="NCBI Taxonomy" id="1504265"/>
    <lineage>
        <taxon>Bacteria</taxon>
        <taxon>Bacillati</taxon>
        <taxon>Bacillota</taxon>
        <taxon>Bacilli</taxon>
        <taxon>Bacillales</taxon>
        <taxon>Bacillaceae</taxon>
        <taxon>Metabacillus</taxon>
    </lineage>
</organism>
<proteinExistence type="predicted"/>
<reference evidence="6 7" key="1">
    <citation type="submission" date="2023-07" db="EMBL/GenBank/DDBJ databases">
        <title>Genomic Encyclopedia of Type Strains, Phase IV (KMG-IV): sequencing the most valuable type-strain genomes for metagenomic binning, comparative biology and taxonomic classification.</title>
        <authorList>
            <person name="Goeker M."/>
        </authorList>
    </citation>
    <scope>NUCLEOTIDE SEQUENCE [LARGE SCALE GENOMIC DNA]</scope>
    <source>
        <strain evidence="6 7">DSM 29005</strain>
    </source>
</reference>
<evidence type="ECO:0000256" key="1">
    <source>
        <dbReference type="ARBA" id="ARBA00022491"/>
    </source>
</evidence>
<dbReference type="PANTHER" id="PTHR30204:SF69">
    <property type="entry name" value="MERR-FAMILY TRANSCRIPTIONAL REGULATOR"/>
    <property type="match status" value="1"/>
</dbReference>
<protein>
    <submittedName>
        <fullName evidence="6">DNA-binding transcriptional MerR regulator</fullName>
    </submittedName>
</protein>
<dbReference type="Proteomes" id="UP001234495">
    <property type="component" value="Unassembled WGS sequence"/>
</dbReference>